<dbReference type="PANTHER" id="PTHR41394:SF5">
    <property type="entry name" value="SLC41A_MGTE INTEGRAL MEMBRANE DOMAIN-CONTAINING PROTEIN"/>
    <property type="match status" value="1"/>
</dbReference>
<accession>A0A286RH36</accession>
<keyword evidence="9" id="KW-0479">Metal-binding</keyword>
<keyword evidence="9" id="KW-1003">Cell membrane</keyword>
<evidence type="ECO:0000256" key="2">
    <source>
        <dbReference type="ARBA" id="ARBA00009749"/>
    </source>
</evidence>
<feature type="transmembrane region" description="Helical" evidence="9">
    <location>
        <begin position="296"/>
        <end position="313"/>
    </location>
</feature>
<evidence type="ECO:0000256" key="8">
    <source>
        <dbReference type="PROSITE-ProRule" id="PRU00703"/>
    </source>
</evidence>
<dbReference type="InterPro" id="IPR006669">
    <property type="entry name" value="MgtE_transporter"/>
</dbReference>
<keyword evidence="8" id="KW-0129">CBS domain</keyword>
<feature type="domain" description="CBS" evidence="10">
    <location>
        <begin position="212"/>
        <end position="269"/>
    </location>
</feature>
<keyword evidence="4 9" id="KW-0812">Transmembrane</keyword>
<dbReference type="Proteomes" id="UP000215086">
    <property type="component" value="Chromosome"/>
</dbReference>
<evidence type="ECO:0000256" key="3">
    <source>
        <dbReference type="ARBA" id="ARBA00022448"/>
    </source>
</evidence>
<dbReference type="InterPro" id="IPR000644">
    <property type="entry name" value="CBS_dom"/>
</dbReference>
<dbReference type="SUPFAM" id="SSF158791">
    <property type="entry name" value="MgtE N-terminal domain-like"/>
    <property type="match status" value="1"/>
</dbReference>
<protein>
    <recommendedName>
        <fullName evidence="9">Magnesium transporter MgtE</fullName>
    </recommendedName>
</protein>
<dbReference type="Gene3D" id="1.10.357.20">
    <property type="entry name" value="SLC41 divalent cation transporters, integral membrane domain"/>
    <property type="match status" value="1"/>
</dbReference>
<dbReference type="NCBIfam" id="TIGR00400">
    <property type="entry name" value="mgtE"/>
    <property type="match status" value="1"/>
</dbReference>
<feature type="transmembrane region" description="Helical" evidence="9">
    <location>
        <begin position="370"/>
        <end position="391"/>
    </location>
</feature>
<reference evidence="11 12" key="1">
    <citation type="journal article" name="Front. Microbiol.">
        <title>Sugar Metabolism of the First Thermophilic Planctomycete Thermogutta terrifontis: Comparative Genomic and Transcriptomic Approaches.</title>
        <authorList>
            <person name="Elcheninov A.G."/>
            <person name="Menzel P."/>
            <person name="Gudbergsdottir S.R."/>
            <person name="Slesarev A.I."/>
            <person name="Kadnikov V.V."/>
            <person name="Krogh A."/>
            <person name="Bonch-Osmolovskaya E.A."/>
            <person name="Peng X."/>
            <person name="Kublanov I.V."/>
        </authorList>
    </citation>
    <scope>NUCLEOTIDE SEQUENCE [LARGE SCALE GENOMIC DNA]</scope>
    <source>
        <strain evidence="11 12">R1</strain>
    </source>
</reference>
<dbReference type="SUPFAM" id="SSF54631">
    <property type="entry name" value="CBS-domain pair"/>
    <property type="match status" value="1"/>
</dbReference>
<dbReference type="SUPFAM" id="SSF161093">
    <property type="entry name" value="MgtE membrane domain-like"/>
    <property type="match status" value="1"/>
</dbReference>
<dbReference type="CDD" id="cd04606">
    <property type="entry name" value="CBS_pair_Mg_transporter"/>
    <property type="match status" value="1"/>
</dbReference>
<keyword evidence="5 9" id="KW-0460">Magnesium</keyword>
<dbReference type="InterPro" id="IPR046342">
    <property type="entry name" value="CBS_dom_sf"/>
</dbReference>
<dbReference type="Pfam" id="PF01769">
    <property type="entry name" value="MgtE"/>
    <property type="match status" value="1"/>
</dbReference>
<keyword evidence="7 9" id="KW-0472">Membrane</keyword>
<keyword evidence="12" id="KW-1185">Reference proteome</keyword>
<dbReference type="AlphaFoldDB" id="A0A286RH36"/>
<evidence type="ECO:0000256" key="6">
    <source>
        <dbReference type="ARBA" id="ARBA00022989"/>
    </source>
</evidence>
<evidence type="ECO:0000256" key="4">
    <source>
        <dbReference type="ARBA" id="ARBA00022692"/>
    </source>
</evidence>
<dbReference type="GO" id="GO:0015095">
    <property type="term" value="F:magnesium ion transmembrane transporter activity"/>
    <property type="evidence" value="ECO:0007669"/>
    <property type="project" value="UniProtKB-UniRule"/>
</dbReference>
<comment type="function">
    <text evidence="9">Acts as a magnesium transporter.</text>
</comment>
<comment type="subunit">
    <text evidence="9">Homodimer.</text>
</comment>
<evidence type="ECO:0000313" key="11">
    <source>
        <dbReference type="EMBL" id="ASV75252.1"/>
    </source>
</evidence>
<dbReference type="RefSeq" id="WP_095415372.1">
    <property type="nucleotide sequence ID" value="NZ_CP018477.1"/>
</dbReference>
<dbReference type="Pfam" id="PF03448">
    <property type="entry name" value="MgtE_N"/>
    <property type="match status" value="1"/>
</dbReference>
<evidence type="ECO:0000313" key="12">
    <source>
        <dbReference type="Proteomes" id="UP000215086"/>
    </source>
</evidence>
<feature type="transmembrane region" description="Helical" evidence="9">
    <location>
        <begin position="444"/>
        <end position="462"/>
    </location>
</feature>
<evidence type="ECO:0000256" key="9">
    <source>
        <dbReference type="RuleBase" id="RU362011"/>
    </source>
</evidence>
<sequence>MSDLQKNNEITTKVEQLAKELQDAIEQKDADLVTRILQKIPPGELPHVLWHLGLEGQTRLMELIDSDEAAEMLLELPESQAAAVLEGMDSFRAAAILDEMPSNEQADLLAAVAPERSEEFLKQMRPAEAEDARRLLQYRPDTAGGLMITEYLAYNESLTVDDVIRDLRLNAEKYKNYDVLYIYTINGDGVLKGVLRVRDLLLSVPDRSLADLEICNPISVHAETSLDDLDHLFRKYRFFGLPVVDSAGRLIGMVRRQDVEEAMAERASRSFLKLLGISGGEEIRSMALKERIKGRTVWLSIILFLDLIAASVIPFFESTIAQVLALVFFLPIISDMGGNTGSQSLGVTLRELAAGLITPRDAWRVVKAELPLSLVNGLVVGFLLAAVGWIWQGNVCLGVLVGSALALNTVVGALLGAAMPLGLARIGIDPALASGPILTTITDLSGFLLILGGAQLVLPWLVT</sequence>
<dbReference type="KEGG" id="ttf:THTE_2650"/>
<dbReference type="SMART" id="SM00924">
    <property type="entry name" value="MgtE_N"/>
    <property type="match status" value="1"/>
</dbReference>
<keyword evidence="3 9" id="KW-0813">Transport</keyword>
<keyword evidence="6 9" id="KW-1133">Transmembrane helix</keyword>
<dbReference type="InterPro" id="IPR006668">
    <property type="entry name" value="Mg_transptr_MgtE_intracell_dom"/>
</dbReference>
<dbReference type="GO" id="GO:0005886">
    <property type="term" value="C:plasma membrane"/>
    <property type="evidence" value="ECO:0007669"/>
    <property type="project" value="UniProtKB-SubCell"/>
</dbReference>
<dbReference type="InterPro" id="IPR036739">
    <property type="entry name" value="SLC41_membr_dom_sf"/>
</dbReference>
<proteinExistence type="inferred from homology"/>
<name>A0A286RH36_9BACT</name>
<gene>
    <name evidence="11" type="ORF">THTE_2650</name>
</gene>
<organism evidence="11 12">
    <name type="scientific">Thermogutta terrifontis</name>
    <dbReference type="NCBI Taxonomy" id="1331910"/>
    <lineage>
        <taxon>Bacteria</taxon>
        <taxon>Pseudomonadati</taxon>
        <taxon>Planctomycetota</taxon>
        <taxon>Planctomycetia</taxon>
        <taxon>Pirellulales</taxon>
        <taxon>Thermoguttaceae</taxon>
        <taxon>Thermogutta</taxon>
    </lineage>
</organism>
<evidence type="ECO:0000256" key="5">
    <source>
        <dbReference type="ARBA" id="ARBA00022842"/>
    </source>
</evidence>
<dbReference type="Gene3D" id="3.10.580.10">
    <property type="entry name" value="CBS-domain"/>
    <property type="match status" value="1"/>
</dbReference>
<dbReference type="OrthoDB" id="9790355at2"/>
<comment type="subcellular location">
    <subcellularLocation>
        <location evidence="9">Cell membrane</location>
        <topology evidence="9">Multi-pass membrane protein</topology>
    </subcellularLocation>
    <subcellularLocation>
        <location evidence="1">Membrane</location>
        <topology evidence="1">Multi-pass membrane protein</topology>
    </subcellularLocation>
</comment>
<dbReference type="Gene3D" id="1.25.60.10">
    <property type="entry name" value="MgtE N-terminal domain-like"/>
    <property type="match status" value="1"/>
</dbReference>
<dbReference type="SMART" id="SM00116">
    <property type="entry name" value="CBS"/>
    <property type="match status" value="1"/>
</dbReference>
<dbReference type="PANTHER" id="PTHR41394">
    <property type="entry name" value="MAGNESIUM TRANSPORTER MGTE"/>
    <property type="match status" value="1"/>
</dbReference>
<comment type="similarity">
    <text evidence="2 9">Belongs to the SLC41A transporter family.</text>
</comment>
<dbReference type="InterPro" id="IPR006667">
    <property type="entry name" value="SLC41_membr_dom"/>
</dbReference>
<dbReference type="GO" id="GO:0046872">
    <property type="term" value="F:metal ion binding"/>
    <property type="evidence" value="ECO:0007669"/>
    <property type="project" value="UniProtKB-KW"/>
</dbReference>
<feature type="transmembrane region" description="Helical" evidence="9">
    <location>
        <begin position="397"/>
        <end position="423"/>
    </location>
</feature>
<evidence type="ECO:0000259" key="10">
    <source>
        <dbReference type="PROSITE" id="PS51371"/>
    </source>
</evidence>
<evidence type="ECO:0000256" key="1">
    <source>
        <dbReference type="ARBA" id="ARBA00004141"/>
    </source>
</evidence>
<dbReference type="EMBL" id="CP018477">
    <property type="protein sequence ID" value="ASV75252.1"/>
    <property type="molecule type" value="Genomic_DNA"/>
</dbReference>
<evidence type="ECO:0000256" key="7">
    <source>
        <dbReference type="ARBA" id="ARBA00023136"/>
    </source>
</evidence>
<comment type="caution">
    <text evidence="9">Lacks conserved residue(s) required for the propagation of feature annotation.</text>
</comment>
<dbReference type="Pfam" id="PF00571">
    <property type="entry name" value="CBS"/>
    <property type="match status" value="1"/>
</dbReference>
<dbReference type="InterPro" id="IPR038076">
    <property type="entry name" value="MgtE_N_sf"/>
</dbReference>
<dbReference type="PROSITE" id="PS51371">
    <property type="entry name" value="CBS"/>
    <property type="match status" value="1"/>
</dbReference>